<dbReference type="Pfam" id="PF00535">
    <property type="entry name" value="Glycos_transf_2"/>
    <property type="match status" value="1"/>
</dbReference>
<gene>
    <name evidence="7" type="ORF">AB1Y20_019572</name>
</gene>
<dbReference type="SUPFAM" id="SSF53448">
    <property type="entry name" value="Nucleotide-diphospho-sugar transferases"/>
    <property type="match status" value="1"/>
</dbReference>
<dbReference type="InterPro" id="IPR001173">
    <property type="entry name" value="Glyco_trans_2-like"/>
</dbReference>
<keyword evidence="4" id="KW-0808">Transferase</keyword>
<evidence type="ECO:0000256" key="3">
    <source>
        <dbReference type="ARBA" id="ARBA00022676"/>
    </source>
</evidence>
<organism evidence="7 8">
    <name type="scientific">Prymnesium parvum</name>
    <name type="common">Toxic golden alga</name>
    <dbReference type="NCBI Taxonomy" id="97485"/>
    <lineage>
        <taxon>Eukaryota</taxon>
        <taxon>Haptista</taxon>
        <taxon>Haptophyta</taxon>
        <taxon>Prymnesiophyceae</taxon>
        <taxon>Prymnesiales</taxon>
        <taxon>Prymnesiaceae</taxon>
        <taxon>Prymnesium</taxon>
    </lineage>
</organism>
<evidence type="ECO:0000313" key="7">
    <source>
        <dbReference type="EMBL" id="KAL1524686.1"/>
    </source>
</evidence>
<evidence type="ECO:0000256" key="4">
    <source>
        <dbReference type="ARBA" id="ARBA00022679"/>
    </source>
</evidence>
<dbReference type="PANTHER" id="PTHR43646:SF2">
    <property type="entry name" value="GLYCOSYLTRANSFERASE 2-LIKE DOMAIN-CONTAINING PROTEIN"/>
    <property type="match status" value="1"/>
</dbReference>
<feature type="domain" description="Glycosyltransferase 2-like" evidence="6">
    <location>
        <begin position="75"/>
        <end position="159"/>
    </location>
</feature>
<dbReference type="GO" id="GO:0005886">
    <property type="term" value="C:plasma membrane"/>
    <property type="evidence" value="ECO:0007669"/>
    <property type="project" value="UniProtKB-SubCell"/>
</dbReference>
<evidence type="ECO:0000256" key="1">
    <source>
        <dbReference type="ARBA" id="ARBA00004236"/>
    </source>
</evidence>
<accession>A0AB34JVA8</accession>
<dbReference type="InterPro" id="IPR029044">
    <property type="entry name" value="Nucleotide-diphossugar_trans"/>
</dbReference>
<comment type="caution">
    <text evidence="7">The sequence shown here is derived from an EMBL/GenBank/DDBJ whole genome shotgun (WGS) entry which is preliminary data.</text>
</comment>
<proteinExistence type="predicted"/>
<dbReference type="InterPro" id="IPR026461">
    <property type="entry name" value="Trfase_2_rSAM/seldom_assoc"/>
</dbReference>
<dbReference type="NCBIfam" id="TIGR04283">
    <property type="entry name" value="glyco_like_mftF"/>
    <property type="match status" value="1"/>
</dbReference>
<keyword evidence="5" id="KW-0472">Membrane</keyword>
<sequence>MNLHAMRLFLFGTATGGATLNYRMILWDILVHLLACLRSRAAGCFRQRREHSHVASQLASCLGAMTPLAEDARISVVIPAYNEGEALGATVAAALLEPGVELIVADGGSTDGTAAAAERAGAKVVHAPLGRAACQNAGAAAATGSVLLFLHGDTVLPAGYGACVRSALREHPECLVLAFTLRLQPRLPGIEWVEWGANRRSRKLQLPYGDQALTMRREVFAALGGFPRQPFLEDLDLVNTARKHGKVLTLPQAVVSSARRWELHGVVGNTVRNQLVLIGHGLGVPLERITMWYYGKSGKKSY</sequence>
<protein>
    <recommendedName>
        <fullName evidence="6">Glycosyltransferase 2-like domain-containing protein</fullName>
    </recommendedName>
</protein>
<dbReference type="GO" id="GO:0016757">
    <property type="term" value="F:glycosyltransferase activity"/>
    <property type="evidence" value="ECO:0007669"/>
    <property type="project" value="UniProtKB-KW"/>
</dbReference>
<keyword evidence="3" id="KW-0328">Glycosyltransferase</keyword>
<evidence type="ECO:0000256" key="5">
    <source>
        <dbReference type="ARBA" id="ARBA00023136"/>
    </source>
</evidence>
<comment type="subcellular location">
    <subcellularLocation>
        <location evidence="1">Cell membrane</location>
    </subcellularLocation>
</comment>
<dbReference type="Proteomes" id="UP001515480">
    <property type="component" value="Unassembled WGS sequence"/>
</dbReference>
<evidence type="ECO:0000256" key="2">
    <source>
        <dbReference type="ARBA" id="ARBA00022475"/>
    </source>
</evidence>
<reference evidence="7 8" key="1">
    <citation type="journal article" date="2024" name="Science">
        <title>Giant polyketide synthase enzymes in the biosynthesis of giant marine polyether toxins.</title>
        <authorList>
            <person name="Fallon T.R."/>
            <person name="Shende V.V."/>
            <person name="Wierzbicki I.H."/>
            <person name="Pendleton A.L."/>
            <person name="Watervoot N.F."/>
            <person name="Auber R.P."/>
            <person name="Gonzalez D.J."/>
            <person name="Wisecaver J.H."/>
            <person name="Moore B.S."/>
        </authorList>
    </citation>
    <scope>NUCLEOTIDE SEQUENCE [LARGE SCALE GENOMIC DNA]</scope>
    <source>
        <strain evidence="7 8">12B1</strain>
    </source>
</reference>
<evidence type="ECO:0000259" key="6">
    <source>
        <dbReference type="Pfam" id="PF00535"/>
    </source>
</evidence>
<dbReference type="EMBL" id="JBGBPQ010000005">
    <property type="protein sequence ID" value="KAL1524686.1"/>
    <property type="molecule type" value="Genomic_DNA"/>
</dbReference>
<evidence type="ECO:0000313" key="8">
    <source>
        <dbReference type="Proteomes" id="UP001515480"/>
    </source>
</evidence>
<dbReference type="Gene3D" id="3.90.550.10">
    <property type="entry name" value="Spore Coat Polysaccharide Biosynthesis Protein SpsA, Chain A"/>
    <property type="match status" value="1"/>
</dbReference>
<name>A0AB34JVA8_PRYPA</name>
<keyword evidence="2" id="KW-1003">Cell membrane</keyword>
<keyword evidence="8" id="KW-1185">Reference proteome</keyword>
<dbReference type="PANTHER" id="PTHR43646">
    <property type="entry name" value="GLYCOSYLTRANSFERASE"/>
    <property type="match status" value="1"/>
</dbReference>
<dbReference type="AlphaFoldDB" id="A0AB34JVA8"/>